<reference evidence="2" key="1">
    <citation type="submission" date="2021-12" db="EMBL/GenBank/DDBJ databases">
        <authorList>
            <person name="Zaccaron A."/>
            <person name="Stergiopoulos I."/>
        </authorList>
    </citation>
    <scope>NUCLEOTIDE SEQUENCE</scope>
    <source>
        <strain evidence="2">Race5_Kim</strain>
    </source>
</reference>
<proteinExistence type="predicted"/>
<dbReference type="GeneID" id="71990069"/>
<keyword evidence="3" id="KW-1185">Reference proteome</keyword>
<gene>
    <name evidence="2" type="ORF">CLAFUR5_10191</name>
</gene>
<dbReference type="AlphaFoldDB" id="A0A9Q8PDI0"/>
<accession>A0A9Q8PDI0</accession>
<evidence type="ECO:0000313" key="3">
    <source>
        <dbReference type="Proteomes" id="UP000756132"/>
    </source>
</evidence>
<protein>
    <submittedName>
        <fullName evidence="2">Uncharacterized protein</fullName>
    </submittedName>
</protein>
<feature type="compositionally biased region" description="Polar residues" evidence="1">
    <location>
        <begin position="92"/>
        <end position="103"/>
    </location>
</feature>
<dbReference type="RefSeq" id="XP_047764811.1">
    <property type="nucleotide sequence ID" value="XM_047909339.1"/>
</dbReference>
<feature type="region of interest" description="Disordered" evidence="1">
    <location>
        <begin position="21"/>
        <end position="126"/>
    </location>
</feature>
<name>A0A9Q8PDI0_PASFU</name>
<feature type="compositionally biased region" description="Basic residues" evidence="1">
    <location>
        <begin position="21"/>
        <end position="30"/>
    </location>
</feature>
<reference evidence="2" key="2">
    <citation type="journal article" date="2022" name="Microb. Genom.">
        <title>A chromosome-scale genome assembly of the tomato pathogen Cladosporium fulvum reveals a compartmentalized genome architecture and the presence of a dispensable chromosome.</title>
        <authorList>
            <person name="Zaccaron A.Z."/>
            <person name="Chen L.H."/>
            <person name="Samaras A."/>
            <person name="Stergiopoulos I."/>
        </authorList>
    </citation>
    <scope>NUCLEOTIDE SEQUENCE</scope>
    <source>
        <strain evidence="2">Race5_Kim</strain>
    </source>
</reference>
<feature type="compositionally biased region" description="Basic and acidic residues" evidence="1">
    <location>
        <begin position="65"/>
        <end position="75"/>
    </location>
</feature>
<organism evidence="2 3">
    <name type="scientific">Passalora fulva</name>
    <name type="common">Tomato leaf mold</name>
    <name type="synonym">Cladosporium fulvum</name>
    <dbReference type="NCBI Taxonomy" id="5499"/>
    <lineage>
        <taxon>Eukaryota</taxon>
        <taxon>Fungi</taxon>
        <taxon>Dikarya</taxon>
        <taxon>Ascomycota</taxon>
        <taxon>Pezizomycotina</taxon>
        <taxon>Dothideomycetes</taxon>
        <taxon>Dothideomycetidae</taxon>
        <taxon>Mycosphaerellales</taxon>
        <taxon>Mycosphaerellaceae</taxon>
        <taxon>Fulvia</taxon>
    </lineage>
</organism>
<dbReference type="KEGG" id="ffu:CLAFUR5_10191"/>
<evidence type="ECO:0000313" key="2">
    <source>
        <dbReference type="EMBL" id="UJO20445.1"/>
    </source>
</evidence>
<dbReference type="Proteomes" id="UP000756132">
    <property type="component" value="Chromosome 7"/>
</dbReference>
<dbReference type="EMBL" id="CP090169">
    <property type="protein sequence ID" value="UJO20445.1"/>
    <property type="molecule type" value="Genomic_DNA"/>
</dbReference>
<sequence length="152" mass="17094">MSSPDNGSLCGHRCCGRQHLVKHIKRHHKSSPSERSRGANTAVRGETMAQLPTPAADYHPPAIKSEAKQPEREVVDLDSSPEPEEQDIKPGSNAQSETNSQQAGLLDRERSEQVMQEESSDEDDMQFELTQLKLQIRQNELEHSLRKKRETG</sequence>
<evidence type="ECO:0000256" key="1">
    <source>
        <dbReference type="SAM" id="MobiDB-lite"/>
    </source>
</evidence>